<comment type="caution">
    <text evidence="1">The sequence shown here is derived from an EMBL/GenBank/DDBJ whole genome shotgun (WGS) entry which is preliminary data.</text>
</comment>
<name>A0A561P6C5_9BACT</name>
<sequence length="46" mass="5317">MQAIVSREDRSPLHVMLIVILFTGHGKPLNYMQCFFVYSFGKESIL</sequence>
<protein>
    <submittedName>
        <fullName evidence="1">Uncharacterized protein</fullName>
    </submittedName>
</protein>
<evidence type="ECO:0000313" key="1">
    <source>
        <dbReference type="EMBL" id="TWF33662.1"/>
    </source>
</evidence>
<keyword evidence="2" id="KW-1185">Reference proteome</keyword>
<accession>A0A561P6C5</accession>
<reference evidence="1 2" key="1">
    <citation type="submission" date="2019-06" db="EMBL/GenBank/DDBJ databases">
        <title>Sorghum-associated microbial communities from plants grown in Nebraska, USA.</title>
        <authorList>
            <person name="Schachtman D."/>
        </authorList>
    </citation>
    <scope>NUCLEOTIDE SEQUENCE [LARGE SCALE GENOMIC DNA]</scope>
    <source>
        <strain evidence="1 2">1209</strain>
    </source>
</reference>
<proteinExistence type="predicted"/>
<gene>
    <name evidence="1" type="ORF">FHW36_112103</name>
</gene>
<evidence type="ECO:0000313" key="2">
    <source>
        <dbReference type="Proteomes" id="UP000320811"/>
    </source>
</evidence>
<dbReference type="EMBL" id="VIWO01000012">
    <property type="protein sequence ID" value="TWF33662.1"/>
    <property type="molecule type" value="Genomic_DNA"/>
</dbReference>
<dbReference type="AlphaFoldDB" id="A0A561P6C5"/>
<organism evidence="1 2">
    <name type="scientific">Chitinophaga polysaccharea</name>
    <dbReference type="NCBI Taxonomy" id="1293035"/>
    <lineage>
        <taxon>Bacteria</taxon>
        <taxon>Pseudomonadati</taxon>
        <taxon>Bacteroidota</taxon>
        <taxon>Chitinophagia</taxon>
        <taxon>Chitinophagales</taxon>
        <taxon>Chitinophagaceae</taxon>
        <taxon>Chitinophaga</taxon>
    </lineage>
</organism>
<dbReference type="Proteomes" id="UP000320811">
    <property type="component" value="Unassembled WGS sequence"/>
</dbReference>